<dbReference type="Proteomes" id="UP001611415">
    <property type="component" value="Unassembled WGS sequence"/>
</dbReference>
<sequence length="80" mass="8598">MKNPLRHDGWHIERVVPLLAGLFVLVSSLLAATVSPLWLVLTALVGANLLLYSAVGWCPATLLLRRLGVPATASRTVART</sequence>
<protein>
    <submittedName>
        <fullName evidence="3">DUF2892 domain-containing protein</fullName>
    </submittedName>
</protein>
<proteinExistence type="predicted"/>
<evidence type="ECO:0000313" key="4">
    <source>
        <dbReference type="Proteomes" id="UP001611415"/>
    </source>
</evidence>
<evidence type="ECO:0000259" key="2">
    <source>
        <dbReference type="Pfam" id="PF11127"/>
    </source>
</evidence>
<keyword evidence="1" id="KW-0812">Transmembrane</keyword>
<evidence type="ECO:0000256" key="1">
    <source>
        <dbReference type="SAM" id="Phobius"/>
    </source>
</evidence>
<dbReference type="EMBL" id="JBIRYO010000015">
    <property type="protein sequence ID" value="MFI2476116.1"/>
    <property type="molecule type" value="Genomic_DNA"/>
</dbReference>
<name>A0ABW7X4W6_9NOCA</name>
<accession>A0ABW7X4W6</accession>
<organism evidence="3 4">
    <name type="scientific">Nocardia xishanensis</name>
    <dbReference type="NCBI Taxonomy" id="238964"/>
    <lineage>
        <taxon>Bacteria</taxon>
        <taxon>Bacillati</taxon>
        <taxon>Actinomycetota</taxon>
        <taxon>Actinomycetes</taxon>
        <taxon>Mycobacteriales</taxon>
        <taxon>Nocardiaceae</taxon>
        <taxon>Nocardia</taxon>
    </lineage>
</organism>
<reference evidence="3 4" key="1">
    <citation type="submission" date="2024-10" db="EMBL/GenBank/DDBJ databases">
        <title>The Natural Products Discovery Center: Release of the First 8490 Sequenced Strains for Exploring Actinobacteria Biosynthetic Diversity.</title>
        <authorList>
            <person name="Kalkreuter E."/>
            <person name="Kautsar S.A."/>
            <person name="Yang D."/>
            <person name="Bader C.D."/>
            <person name="Teijaro C.N."/>
            <person name="Fluegel L."/>
            <person name="Davis C.M."/>
            <person name="Simpson J.R."/>
            <person name="Lauterbach L."/>
            <person name="Steele A.D."/>
            <person name="Gui C."/>
            <person name="Meng S."/>
            <person name="Li G."/>
            <person name="Viehrig K."/>
            <person name="Ye F."/>
            <person name="Su P."/>
            <person name="Kiefer A.F."/>
            <person name="Nichols A."/>
            <person name="Cepeda A.J."/>
            <person name="Yan W."/>
            <person name="Fan B."/>
            <person name="Jiang Y."/>
            <person name="Adhikari A."/>
            <person name="Zheng C.-J."/>
            <person name="Schuster L."/>
            <person name="Cowan T.M."/>
            <person name="Smanski M.J."/>
            <person name="Chevrette M.G."/>
            <person name="De Carvalho L.P.S."/>
            <person name="Shen B."/>
        </authorList>
    </citation>
    <scope>NUCLEOTIDE SEQUENCE [LARGE SCALE GENOMIC DNA]</scope>
    <source>
        <strain evidence="3 4">NPDC019275</strain>
    </source>
</reference>
<dbReference type="RefSeq" id="WP_397093437.1">
    <property type="nucleotide sequence ID" value="NZ_JBIRYO010000015.1"/>
</dbReference>
<dbReference type="Gene3D" id="6.10.140.1340">
    <property type="match status" value="1"/>
</dbReference>
<keyword evidence="1" id="KW-1133">Transmembrane helix</keyword>
<feature type="transmembrane region" description="Helical" evidence="1">
    <location>
        <begin position="41"/>
        <end position="64"/>
    </location>
</feature>
<gene>
    <name evidence="3" type="ORF">ACH49W_22290</name>
</gene>
<dbReference type="Pfam" id="PF11127">
    <property type="entry name" value="YgaP-like_TM"/>
    <property type="match status" value="1"/>
</dbReference>
<evidence type="ECO:0000313" key="3">
    <source>
        <dbReference type="EMBL" id="MFI2476116.1"/>
    </source>
</evidence>
<keyword evidence="1" id="KW-0472">Membrane</keyword>
<feature type="domain" description="Inner membrane protein YgaP-like transmembrane" evidence="2">
    <location>
        <begin position="12"/>
        <end position="65"/>
    </location>
</feature>
<dbReference type="InterPro" id="IPR021309">
    <property type="entry name" value="YgaP-like_TM"/>
</dbReference>
<keyword evidence="4" id="KW-1185">Reference proteome</keyword>
<comment type="caution">
    <text evidence="3">The sequence shown here is derived from an EMBL/GenBank/DDBJ whole genome shotgun (WGS) entry which is preliminary data.</text>
</comment>